<dbReference type="EMBL" id="JASCZI010183870">
    <property type="protein sequence ID" value="MED6189772.1"/>
    <property type="molecule type" value="Genomic_DNA"/>
</dbReference>
<organism evidence="1 2">
    <name type="scientific">Stylosanthes scabra</name>
    <dbReference type="NCBI Taxonomy" id="79078"/>
    <lineage>
        <taxon>Eukaryota</taxon>
        <taxon>Viridiplantae</taxon>
        <taxon>Streptophyta</taxon>
        <taxon>Embryophyta</taxon>
        <taxon>Tracheophyta</taxon>
        <taxon>Spermatophyta</taxon>
        <taxon>Magnoliopsida</taxon>
        <taxon>eudicotyledons</taxon>
        <taxon>Gunneridae</taxon>
        <taxon>Pentapetalae</taxon>
        <taxon>rosids</taxon>
        <taxon>fabids</taxon>
        <taxon>Fabales</taxon>
        <taxon>Fabaceae</taxon>
        <taxon>Papilionoideae</taxon>
        <taxon>50 kb inversion clade</taxon>
        <taxon>dalbergioids sensu lato</taxon>
        <taxon>Dalbergieae</taxon>
        <taxon>Pterocarpus clade</taxon>
        <taxon>Stylosanthes</taxon>
    </lineage>
</organism>
<gene>
    <name evidence="1" type="ORF">PIB30_099239</name>
</gene>
<dbReference type="Proteomes" id="UP001341840">
    <property type="component" value="Unassembled WGS sequence"/>
</dbReference>
<name>A0ABU6WV83_9FABA</name>
<keyword evidence="2" id="KW-1185">Reference proteome</keyword>
<protein>
    <submittedName>
        <fullName evidence="1">Uncharacterized protein</fullName>
    </submittedName>
</protein>
<comment type="caution">
    <text evidence="1">The sequence shown here is derived from an EMBL/GenBank/DDBJ whole genome shotgun (WGS) entry which is preliminary data.</text>
</comment>
<sequence length="88" mass="9998">AYKILNNMSTRVRGRDNLTLSIGHDVLEVGMLQKGKCNLAEVLDESPVKSYMTKKRTNLPHYGGVRQTLNYINLSWVNSNTFLRDNVS</sequence>
<feature type="non-terminal residue" evidence="1">
    <location>
        <position position="1"/>
    </location>
</feature>
<evidence type="ECO:0000313" key="2">
    <source>
        <dbReference type="Proteomes" id="UP001341840"/>
    </source>
</evidence>
<proteinExistence type="predicted"/>
<evidence type="ECO:0000313" key="1">
    <source>
        <dbReference type="EMBL" id="MED6189772.1"/>
    </source>
</evidence>
<accession>A0ABU6WV83</accession>
<reference evidence="1 2" key="1">
    <citation type="journal article" date="2023" name="Plants (Basel)">
        <title>Bridging the Gap: Combining Genomics and Transcriptomics Approaches to Understand Stylosanthes scabra, an Orphan Legume from the Brazilian Caatinga.</title>
        <authorList>
            <person name="Ferreira-Neto J.R.C."/>
            <person name="da Silva M.D."/>
            <person name="Binneck E."/>
            <person name="de Melo N.F."/>
            <person name="da Silva R.H."/>
            <person name="de Melo A.L.T.M."/>
            <person name="Pandolfi V."/>
            <person name="Bustamante F.O."/>
            <person name="Brasileiro-Vidal A.C."/>
            <person name="Benko-Iseppon A.M."/>
        </authorList>
    </citation>
    <scope>NUCLEOTIDE SEQUENCE [LARGE SCALE GENOMIC DNA]</scope>
    <source>
        <tissue evidence="1">Leaves</tissue>
    </source>
</reference>